<gene>
    <name evidence="2" type="ORF">CWI80_10680</name>
</gene>
<evidence type="ECO:0000256" key="1">
    <source>
        <dbReference type="SAM" id="Phobius"/>
    </source>
</evidence>
<keyword evidence="1" id="KW-0812">Transmembrane</keyword>
<dbReference type="STRING" id="1122124.GCA_000423165_01783"/>
<dbReference type="RefSeq" id="WP_051206898.1">
    <property type="nucleotide sequence ID" value="NZ_JAHVIQ010000002.1"/>
</dbReference>
<proteinExistence type="predicted"/>
<dbReference type="AlphaFoldDB" id="A0A432Z2Y7"/>
<keyword evidence="1" id="KW-0472">Membrane</keyword>
<keyword evidence="3" id="KW-1185">Reference proteome</keyword>
<dbReference type="PANTHER" id="PTHR40278">
    <property type="entry name" value="DNA UTILIZATION PROTEIN HOFN"/>
    <property type="match status" value="1"/>
</dbReference>
<dbReference type="PANTHER" id="PTHR40278:SF2">
    <property type="entry name" value="TYPE IV PILUS INNER MEMBRANE COMPONENT PILN"/>
    <property type="match status" value="1"/>
</dbReference>
<dbReference type="GO" id="GO:0043107">
    <property type="term" value="P:type IV pilus-dependent motility"/>
    <property type="evidence" value="ECO:0007669"/>
    <property type="project" value="TreeGrafter"/>
</dbReference>
<sequence>MAHVNLLPWRELARQRAKQNFGVHVFIAIAIAAGLVFAGYTVIKDYQQQQKARNQFLSSQIQVLDEQIKEIDEINAKKEGIVTRMRLIQSLHQDRNTAIRVVNELSAKVPDGVHILQIEKRGNQLNMRGRAVSNNRVSEFIRAMSESDTFTQPVLREIASDYDASEGPTRYNAFTLSVSIKMPEAPQFLAEGGAQ</sequence>
<evidence type="ECO:0000313" key="2">
    <source>
        <dbReference type="EMBL" id="RUO72254.1"/>
    </source>
</evidence>
<dbReference type="InterPro" id="IPR052534">
    <property type="entry name" value="Extracell_DNA_Util/SecSys_Comp"/>
</dbReference>
<organism evidence="2 3">
    <name type="scientific">Pseudidiomarina sediminum</name>
    <dbReference type="NCBI Taxonomy" id="431675"/>
    <lineage>
        <taxon>Bacteria</taxon>
        <taxon>Pseudomonadati</taxon>
        <taxon>Pseudomonadota</taxon>
        <taxon>Gammaproteobacteria</taxon>
        <taxon>Alteromonadales</taxon>
        <taxon>Idiomarinaceae</taxon>
        <taxon>Pseudidiomarina</taxon>
    </lineage>
</organism>
<keyword evidence="1" id="KW-1133">Transmembrane helix</keyword>
<accession>A0A432Z2Y7</accession>
<dbReference type="EMBL" id="PIQE01000003">
    <property type="protein sequence ID" value="RUO72254.1"/>
    <property type="molecule type" value="Genomic_DNA"/>
</dbReference>
<dbReference type="Proteomes" id="UP000287022">
    <property type="component" value="Unassembled WGS sequence"/>
</dbReference>
<feature type="transmembrane region" description="Helical" evidence="1">
    <location>
        <begin position="21"/>
        <end position="43"/>
    </location>
</feature>
<protein>
    <submittedName>
        <fullName evidence="2">Pilus assembly protein PilN</fullName>
    </submittedName>
</protein>
<dbReference type="Pfam" id="PF05137">
    <property type="entry name" value="PilN"/>
    <property type="match status" value="1"/>
</dbReference>
<reference evidence="3" key="1">
    <citation type="journal article" date="2018" name="Front. Microbiol.">
        <title>Genome-Based Analysis Reveals the Taxonomy and Diversity of the Family Idiomarinaceae.</title>
        <authorList>
            <person name="Liu Y."/>
            <person name="Lai Q."/>
            <person name="Shao Z."/>
        </authorList>
    </citation>
    <scope>NUCLEOTIDE SEQUENCE [LARGE SCALE GENOMIC DNA]</scope>
    <source>
        <strain evidence="3">c121</strain>
    </source>
</reference>
<evidence type="ECO:0000313" key="3">
    <source>
        <dbReference type="Proteomes" id="UP000287022"/>
    </source>
</evidence>
<dbReference type="GO" id="GO:0043683">
    <property type="term" value="P:type IV pilus assembly"/>
    <property type="evidence" value="ECO:0007669"/>
    <property type="project" value="TreeGrafter"/>
</dbReference>
<dbReference type="InterPro" id="IPR007813">
    <property type="entry name" value="PilN"/>
</dbReference>
<comment type="caution">
    <text evidence="2">The sequence shown here is derived from an EMBL/GenBank/DDBJ whole genome shotgun (WGS) entry which is preliminary data.</text>
</comment>
<name>A0A432Z2Y7_9GAMM</name>